<dbReference type="SMART" id="SM00112">
    <property type="entry name" value="CA"/>
    <property type="match status" value="7"/>
</dbReference>
<dbReference type="PROSITE" id="PS50268">
    <property type="entry name" value="CADHERIN_2"/>
    <property type="match status" value="7"/>
</dbReference>
<dbReference type="NCBIfam" id="TIGR03661">
    <property type="entry name" value="T1SS_VCA0849"/>
    <property type="match status" value="1"/>
</dbReference>
<dbReference type="InterPro" id="IPR039808">
    <property type="entry name" value="Cadherin"/>
</dbReference>
<dbReference type="SUPFAM" id="SSF49313">
    <property type="entry name" value="Cadherin-like"/>
    <property type="match status" value="7"/>
</dbReference>
<dbReference type="GO" id="GO:0007154">
    <property type="term" value="P:cell communication"/>
    <property type="evidence" value="ECO:0007669"/>
    <property type="project" value="InterPro"/>
</dbReference>
<feature type="domain" description="Cadherin" evidence="6">
    <location>
        <begin position="892"/>
        <end position="1002"/>
    </location>
</feature>
<dbReference type="Gene3D" id="2.60.40.2030">
    <property type="match status" value="3"/>
</dbReference>
<dbReference type="Pfam" id="PF00353">
    <property type="entry name" value="HemolysinCabind"/>
    <property type="match status" value="2"/>
</dbReference>
<dbReference type="Pfam" id="PF03160">
    <property type="entry name" value="Calx-beta"/>
    <property type="match status" value="4"/>
</dbReference>
<feature type="domain" description="Cadherin" evidence="6">
    <location>
        <begin position="1234"/>
        <end position="1342"/>
    </location>
</feature>
<proteinExistence type="predicted"/>
<dbReference type="SUPFAM" id="SSF51120">
    <property type="entry name" value="beta-Roll"/>
    <property type="match status" value="1"/>
</dbReference>
<dbReference type="GO" id="GO:0007156">
    <property type="term" value="P:homophilic cell adhesion via plasma membrane adhesion molecules"/>
    <property type="evidence" value="ECO:0007669"/>
    <property type="project" value="InterPro"/>
</dbReference>
<gene>
    <name evidence="7" type="ordered locus">VCM66_1560</name>
</gene>
<dbReference type="GO" id="GO:0016342">
    <property type="term" value="C:catenin complex"/>
    <property type="evidence" value="ECO:0007669"/>
    <property type="project" value="TreeGrafter"/>
</dbReference>
<comment type="subcellular location">
    <subcellularLocation>
        <location evidence="1">Membrane</location>
    </subcellularLocation>
</comment>
<dbReference type="EMBL" id="CP001233">
    <property type="protein sequence ID" value="ACP05873.1"/>
    <property type="molecule type" value="Genomic_DNA"/>
</dbReference>
<dbReference type="InterPro" id="IPR011049">
    <property type="entry name" value="Serralysin-like_metalloprot_C"/>
</dbReference>
<dbReference type="PROSITE" id="PS00330">
    <property type="entry name" value="HEMOLYSIN_CALCIUM"/>
    <property type="match status" value="2"/>
</dbReference>
<dbReference type="SUPFAM" id="SSF141072">
    <property type="entry name" value="CalX-like"/>
    <property type="match status" value="3"/>
</dbReference>
<evidence type="ECO:0000256" key="4">
    <source>
        <dbReference type="ARBA" id="ARBA00022837"/>
    </source>
</evidence>
<feature type="domain" description="Cadherin" evidence="6">
    <location>
        <begin position="549"/>
        <end position="654"/>
    </location>
</feature>
<organism evidence="7 8">
    <name type="scientific">Vibrio cholerae serotype O1 (strain M66-2)</name>
    <dbReference type="NCBI Taxonomy" id="579112"/>
    <lineage>
        <taxon>Bacteria</taxon>
        <taxon>Pseudomonadati</taxon>
        <taxon>Pseudomonadota</taxon>
        <taxon>Gammaproteobacteria</taxon>
        <taxon>Vibrionales</taxon>
        <taxon>Vibrionaceae</taxon>
        <taxon>Vibrio</taxon>
    </lineage>
</organism>
<feature type="domain" description="Cadherin" evidence="6">
    <location>
        <begin position="1120"/>
        <end position="1230"/>
    </location>
</feature>
<dbReference type="PANTHER" id="PTHR24027">
    <property type="entry name" value="CADHERIN-23"/>
    <property type="match status" value="1"/>
</dbReference>
<dbReference type="Gene3D" id="2.60.40.60">
    <property type="entry name" value="Cadherins"/>
    <property type="match status" value="7"/>
</dbReference>
<dbReference type="Pfam" id="PF00028">
    <property type="entry name" value="Cadherin"/>
    <property type="match status" value="5"/>
</dbReference>
<dbReference type="NCBIfam" id="NF038131">
    <property type="entry name" value="choice_anch_K"/>
    <property type="match status" value="1"/>
</dbReference>
<dbReference type="GO" id="GO:0008013">
    <property type="term" value="F:beta-catenin binding"/>
    <property type="evidence" value="ECO:0007669"/>
    <property type="project" value="TreeGrafter"/>
</dbReference>
<keyword evidence="5" id="KW-0472">Membrane</keyword>
<keyword evidence="3" id="KW-0677">Repeat</keyword>
<dbReference type="InterPro" id="IPR047995">
    <property type="entry name" value="Choice_anch_K"/>
</dbReference>
<dbReference type="GO" id="GO:0005509">
    <property type="term" value="F:calcium ion binding"/>
    <property type="evidence" value="ECO:0007669"/>
    <property type="project" value="InterPro"/>
</dbReference>
<dbReference type="PANTHER" id="PTHR24027:SF438">
    <property type="entry name" value="CADHERIN 23"/>
    <property type="match status" value="1"/>
</dbReference>
<dbReference type="GO" id="GO:0045296">
    <property type="term" value="F:cadherin binding"/>
    <property type="evidence" value="ECO:0007669"/>
    <property type="project" value="TreeGrafter"/>
</dbReference>
<dbReference type="PRINTS" id="PR00205">
    <property type="entry name" value="CADHERIN"/>
</dbReference>
<dbReference type="InterPro" id="IPR040853">
    <property type="entry name" value="RapA2_cadherin-like"/>
</dbReference>
<dbReference type="InterPro" id="IPR038081">
    <property type="entry name" value="CalX-like_sf"/>
</dbReference>
<evidence type="ECO:0000259" key="6">
    <source>
        <dbReference type="PROSITE" id="PS50268"/>
    </source>
</evidence>
<keyword evidence="2" id="KW-0732">Signal</keyword>
<dbReference type="Proteomes" id="UP000001217">
    <property type="component" value="Chromosome I"/>
</dbReference>
<feature type="domain" description="Cadherin" evidence="6">
    <location>
        <begin position="1006"/>
        <end position="1116"/>
    </location>
</feature>
<reference evidence="7 8" key="1">
    <citation type="journal article" date="2008" name="PLoS ONE">
        <title>A recalibrated molecular clock and independent origins for the cholera pandemic clones.</title>
        <authorList>
            <person name="Feng L."/>
            <person name="Reeves P.R."/>
            <person name="Lan R."/>
            <person name="Ren Y."/>
            <person name="Gao C."/>
            <person name="Zhou Z."/>
            <person name="Ren Y."/>
            <person name="Cheng J."/>
            <person name="Wang W."/>
            <person name="Wang J."/>
            <person name="Qian W."/>
            <person name="Li D."/>
            <person name="Wang L."/>
        </authorList>
    </citation>
    <scope>NUCLEOTIDE SEQUENCE [LARGE SCALE GENOMIC DNA]</scope>
    <source>
        <strain evidence="7 8">M66-2</strain>
    </source>
</reference>
<feature type="domain" description="Cadherin" evidence="6">
    <location>
        <begin position="778"/>
        <end position="888"/>
    </location>
</feature>
<name>C3LMU7_VIBCM</name>
<dbReference type="GO" id="GO:0016477">
    <property type="term" value="P:cell migration"/>
    <property type="evidence" value="ECO:0007669"/>
    <property type="project" value="TreeGrafter"/>
</dbReference>
<dbReference type="RefSeq" id="WP_012705813.1">
    <property type="nucleotide sequence ID" value="NC_012578.1"/>
</dbReference>
<dbReference type="Gene3D" id="2.150.10.10">
    <property type="entry name" value="Serralysin-like metalloprotease, C-terminal"/>
    <property type="match status" value="1"/>
</dbReference>
<dbReference type="Pfam" id="PF17803">
    <property type="entry name" value="Cadherin_4"/>
    <property type="match status" value="1"/>
</dbReference>
<dbReference type="InterPro" id="IPR003644">
    <property type="entry name" value="Calx_beta"/>
</dbReference>
<evidence type="ECO:0000256" key="1">
    <source>
        <dbReference type="ARBA" id="ARBA00004370"/>
    </source>
</evidence>
<feature type="domain" description="Cadherin" evidence="6">
    <location>
        <begin position="655"/>
        <end position="774"/>
    </location>
</feature>
<dbReference type="InterPro" id="IPR015919">
    <property type="entry name" value="Cadherin-like_sf"/>
</dbReference>
<dbReference type="KEGG" id="vcm:VCM66_1560"/>
<dbReference type="HOGENOM" id="CLU_001319_0_0_6"/>
<sequence>MGIHALLSLTNLAANQLLVIDKNGNIAIINAGEAVPEGAIILDPNSNNLMPEQEPLPVAQLVDAEGNVQPITDDIEQILAALEEGADPTALDDLAPAAGGLQGSSITGSASIERDGAETIASTQFDTSGFEAIGLSRTQSLSLLNLLQAPTAPITPIPPVDPEEPASPIVISSITGDNAAEGSNNTFSVSLSGTTAAETTIVLTLAGDTATKGVDFNGTSVIVVINGVSQTVPVNEDGTFQVTVPTNTNSFSVQVSTIDDNIYEGNETFTLSGAGTNSIVTGTATITDDGSNGGTDDSPVVNGISSPTVSEGESATFDVSLSNASTTATTVTLTLAGGSATAGTDFTSSEVTITYQDGTTQTVAVNGDGSFEVAIPAGDTTFSISVQTTDDNVYEGSESFTLSGKTATQGTAITTTGTIVDNDEVPTIKSIGTGDVTATEGDALIFTVKLSNVSSTSTSFDFLLQDGTATSDDYGAASFSNGVTYDASTGKITVPTGVTSFTVNVPTTNDSIEEADETVKLTIGGKEVIGTIVDNDNAPVIDDATVNNLSESIANGTEVYDVHEARTGNDTDLDGEALQYTFVHSNNTRSTTSEDGAFSIDPGTGKITVLDTTKLDYESATSIVLKVETTDGVNKDTADITLNLTNVNDSDTVFTKESETFNYAEGTAAGVTLGKVTATDADGDSISYSIAQEHNVYAADDVNKERPFYQVDANGNVSLTEAGEKAFTNDYESGRNTHTITVTATGTDGSGADTTDTIEVTLNETNIDDNAPKFEGTTDGEYSFSYDENSAADTVLGTVKATDADKETVTYSIKSGNDNGWFAIDATTGVITLTAKGAEAAANDFEALANVHSLVVTATEDAGLGGVKTTDITVKLNEQNLDDNAPKFEGTTDGEYSFSYDENSAADTVLGTVKATDADKETVTYSIKSGNDNGWFAIDATTGVITLTAKGAEAAANDFEALANVHSLVVTATEDAGLGGVKTTDITVKLNEQNLDDNAPKFEGTTDGEYSFSYDENSAADTVLGTVKATDADKETVTYSIKSGNDNGWFAIDATTGVITLTAKGAEAAANDFEALANVHSLVVTATEDAGLGGVKTTDITVKLNEQNLDDNAPKFEGTTDGEYSFSYDENSAADTVLGTVKATDADKETVTYSIKSGNDNGWFAIDATTGVITLTAKGAEAAANDFEALANVHSLVVTATEDAGLGGVKTTDITVKLNEQNLDDNAPKFEGTTDGEYSFSYDENSAADTVLGTVKATDADKETVTYSIKSGNDNGWFAIDATTGVITLTAKGAEAAANDFEALANVHSLVVTATEDAGLGGVKTTDITVKLNEQNIDEELSISGLNGANAELTIHESNLSGGSSPDHSALSKVGSFSFTSIDGLASLVIAGHSFNVAELLALNSSEATISTPYGELTLTGFSGDLTGGTVQYEYTLNENVDNDSATNANDTDYTDHISVTVIDVDGSQITDSLDVKIVDDASTALDDRGEVDIVADSFTVSGVVANWTSWSNGTNVTTFDGTNAPNGGGLDNDSGKDQIRWGQPASSYSSGYGFIDNDSALNGEFALNQDIILGTFTHYNYPVYSGGAITSASMDVAFSVTDAHGVLTPVTLKLNFDHNETPNTNNPEASKDIIKVGNTNVTFENAGALYTLQVIGFRIPGTNQIVTEIRTGENATNSYELVVRVGPGEGYELPSTSGNVLSNDVSGADVDMTVVGAASGNHVSSGVSGSVGSMIAGLYGNLILLADGSYTYQVTANASSIPNDAIEIFTYTMKDGDGDTSTALLSINVNRVTMADFNANQDHKVGLEDTVVAGNVLDNDGSKNTSVDHFTVGNDATSHVVGSPVSLEQGELTLNSDGSYTFKPADNWNGEVPVITYTTHTGKTSTLAITITPVDDATVTQPDHKSIAEDTIATGNVLANDCDIDSALSVTSFHVEGVNGVYTAGNTMYQLAEGTLVLKANGDYTFDPKDNWSGSLPEITYTTNTGATGTLNIHVEAVADVPNLTINGYTSVAAINFEDARLNGSWDGVVANQIKGLNTIGTWHTSNNSGKVEIGYENIYVSGGSSTNKVMEIEFNNGDKTLYTDIHAQAGRFYELDFDIAARAGSVNSSGLTIKLVPLNAYGVPILAEAITLYDFNPTNANWLRDQKVTLPIDQTGEYRLLFESDDANSYGAILDNLAFKVVDNMGYRGDFIKLSEISTSLNDTDTSETLSLKLKGMPEGSILKDDKGHEVTVGSNGEVDITGWDYSSLQIKTPNHGNFNITVEATATESSNQDSATTSATIPVTVLHPNEYLGRGGVDSFLLTKSNGDNANLNIALNAYYEGTTAVAPVTQQVAVTIDTDLVIHSGNSNDYIDLGISRADNTVYTGSSIPNFNNSTPSQSTLADSAFMKNDVITDHDGVLLQSVQSQIQPITDTVNLGSGNDTVYGGGGNLAAYGGAGNDTLIGGDGNDALRGGADNDYLSGGRGNDVLRGDSGNDVLIGGLGHDILTGGSGEDLFKWVDGDLDGSTDRITDFHLSEKDKIDLSDLFDNPSEQEVTALLDSIKSTVQGDDHSSSFKVEKNDGSSVTIQLDGVSSVELINNLASIIQIKED</sequence>
<protein>
    <submittedName>
        <fullName evidence="7">RTX toxin</fullName>
    </submittedName>
</protein>
<keyword evidence="4" id="KW-0106">Calcium</keyword>
<evidence type="ECO:0000256" key="2">
    <source>
        <dbReference type="ARBA" id="ARBA00022729"/>
    </source>
</evidence>
<accession>C3LMU7</accession>
<dbReference type="InterPro" id="IPR002126">
    <property type="entry name" value="Cadherin-like_dom"/>
</dbReference>
<evidence type="ECO:0000256" key="3">
    <source>
        <dbReference type="ARBA" id="ARBA00022737"/>
    </source>
</evidence>
<evidence type="ECO:0000313" key="7">
    <source>
        <dbReference type="EMBL" id="ACP05873.1"/>
    </source>
</evidence>
<dbReference type="InterPro" id="IPR001343">
    <property type="entry name" value="Hemolysn_Ca-bd"/>
</dbReference>
<dbReference type="PRINTS" id="PR00313">
    <property type="entry name" value="CABNDNGRPT"/>
</dbReference>
<evidence type="ECO:0000256" key="5">
    <source>
        <dbReference type="ARBA" id="ARBA00023136"/>
    </source>
</evidence>
<dbReference type="CDD" id="cd11304">
    <property type="entry name" value="Cadherin_repeat"/>
    <property type="match status" value="7"/>
</dbReference>
<evidence type="ECO:0000313" key="8">
    <source>
        <dbReference type="Proteomes" id="UP000001217"/>
    </source>
</evidence>
<dbReference type="InterPro" id="IPR019960">
    <property type="entry name" value="T1SS_VCA0849"/>
</dbReference>
<dbReference type="Gene3D" id="2.60.40.1200">
    <property type="match status" value="2"/>
</dbReference>
<dbReference type="InterPro" id="IPR018511">
    <property type="entry name" value="Hemolysin-typ_Ca-bd_CS"/>
</dbReference>
<dbReference type="Pfam" id="PF17963">
    <property type="entry name" value="Big_9"/>
    <property type="match status" value="1"/>
</dbReference>